<keyword evidence="1" id="KW-0732">Signal</keyword>
<dbReference type="Proteomes" id="UP000756921">
    <property type="component" value="Unassembled WGS sequence"/>
</dbReference>
<feature type="signal peptide" evidence="1">
    <location>
        <begin position="1"/>
        <end position="18"/>
    </location>
</feature>
<name>A0A9P6GEA4_9PLEO</name>
<proteinExistence type="predicted"/>
<organism evidence="2 3">
    <name type="scientific">Paraphaeosphaeria minitans</name>
    <dbReference type="NCBI Taxonomy" id="565426"/>
    <lineage>
        <taxon>Eukaryota</taxon>
        <taxon>Fungi</taxon>
        <taxon>Dikarya</taxon>
        <taxon>Ascomycota</taxon>
        <taxon>Pezizomycotina</taxon>
        <taxon>Dothideomycetes</taxon>
        <taxon>Pleosporomycetidae</taxon>
        <taxon>Pleosporales</taxon>
        <taxon>Massarineae</taxon>
        <taxon>Didymosphaeriaceae</taxon>
        <taxon>Paraphaeosphaeria</taxon>
    </lineage>
</organism>
<protein>
    <submittedName>
        <fullName evidence="2">Uncharacterized protein</fullName>
    </submittedName>
</protein>
<gene>
    <name evidence="2" type="ORF">PMIN01_08505</name>
</gene>
<keyword evidence="3" id="KW-1185">Reference proteome</keyword>
<dbReference type="AlphaFoldDB" id="A0A9P6GEA4"/>
<evidence type="ECO:0000313" key="3">
    <source>
        <dbReference type="Proteomes" id="UP000756921"/>
    </source>
</evidence>
<dbReference type="EMBL" id="WJXW01000008">
    <property type="protein sequence ID" value="KAF9734162.1"/>
    <property type="molecule type" value="Genomic_DNA"/>
</dbReference>
<accession>A0A9P6GEA4</accession>
<evidence type="ECO:0000313" key="2">
    <source>
        <dbReference type="EMBL" id="KAF9734162.1"/>
    </source>
</evidence>
<reference evidence="2" key="1">
    <citation type="journal article" date="2020" name="Mol. Plant Microbe Interact.">
        <title>Genome Sequence of the Biocontrol Agent Coniothyrium minitans strain Conio (IMI 134523).</title>
        <authorList>
            <person name="Patel D."/>
            <person name="Shittu T.A."/>
            <person name="Baroncelli R."/>
            <person name="Muthumeenakshi S."/>
            <person name="Osborne T.H."/>
            <person name="Janganan T.K."/>
            <person name="Sreenivasaprasad S."/>
        </authorList>
    </citation>
    <scope>NUCLEOTIDE SEQUENCE</scope>
    <source>
        <strain evidence="2">Conio</strain>
    </source>
</reference>
<feature type="chain" id="PRO_5040139116" evidence="1">
    <location>
        <begin position="19"/>
        <end position="116"/>
    </location>
</feature>
<sequence length="116" mass="12269">MRLLSFVVLVAAAGPAVAYLDCGDCGGNIFKGNREIWTGYLLQVAGQLGINIRTPYCNGSDIYQTIVNEGGGMCVNFPGDIDLPAPAYACFDASTVKPQQNVTSTCTHGAAVTEYR</sequence>
<comment type="caution">
    <text evidence="2">The sequence shown here is derived from an EMBL/GenBank/DDBJ whole genome shotgun (WGS) entry which is preliminary data.</text>
</comment>
<dbReference type="OrthoDB" id="10298008at2759"/>
<evidence type="ECO:0000256" key="1">
    <source>
        <dbReference type="SAM" id="SignalP"/>
    </source>
</evidence>